<dbReference type="SMART" id="SM01274">
    <property type="entry name" value="malic"/>
    <property type="match status" value="1"/>
</dbReference>
<dbReference type="Proteomes" id="UP000292003">
    <property type="component" value="Unassembled WGS sequence"/>
</dbReference>
<evidence type="ECO:0000313" key="10">
    <source>
        <dbReference type="Proteomes" id="UP000292003"/>
    </source>
</evidence>
<comment type="similarity">
    <text evidence="1 6">Belongs to the malic enzymes family.</text>
</comment>
<dbReference type="Pfam" id="PF00390">
    <property type="entry name" value="malic"/>
    <property type="match status" value="1"/>
</dbReference>
<feature type="active site" description="Proton donor" evidence="3">
    <location>
        <position position="113"/>
    </location>
</feature>
<dbReference type="GO" id="GO:0046872">
    <property type="term" value="F:metal ion binding"/>
    <property type="evidence" value="ECO:0007669"/>
    <property type="project" value="UniProtKB-KW"/>
</dbReference>
<evidence type="ECO:0000256" key="6">
    <source>
        <dbReference type="RuleBase" id="RU003427"/>
    </source>
</evidence>
<evidence type="ECO:0000256" key="3">
    <source>
        <dbReference type="PIRSR" id="PIRSR000106-1"/>
    </source>
</evidence>
<evidence type="ECO:0000259" key="8">
    <source>
        <dbReference type="SMART" id="SM01274"/>
    </source>
</evidence>
<feature type="binding site" evidence="5">
    <location>
        <position position="236"/>
    </location>
    <ligand>
        <name>a divalent metal cation</name>
        <dbReference type="ChEBI" id="CHEBI:60240"/>
    </ligand>
</feature>
<comment type="caution">
    <text evidence="9">The sequence shown here is derived from an EMBL/GenBank/DDBJ whole genome shotgun (WGS) entry which is preliminary data.</text>
</comment>
<sequence>MPVPGPGYSITVRVEAPSSASAAGDLTSAVGRVGGVLTAFDVVESHADSIVVDISANVLSANHAEDITQALDALPGVRVRKVSDRTFLIHLGGKLEVNPKVALRNRDDLSRAYTPGVARVCQAIAANPEDARRLTIKRNTVAVVTDGSAVLGLGNIGPAAALPVMEGKAALFKKFADVDAWPVCLDTQDTEEIIRTVKALAPVYAGINLEDIAAPRCFEIEARLREQLDIPVFHDDQHGTAIVVVAALRNALRVVGKRLEDCKVVVSGVGAAGSAIIRLLQRKGPGDVVAADIDGIVHSGRDNLDDNLRWVAEHTNKHNVSGTLHEALVGADVFIGVSAPNLFGAEQVATMADDAVVFALANPDPEIDPLEAQKHAAVVATGRSDYPNQINNVLAFPGVFRGLLDAQARHIDDAMLLAAADAIADVVDGDRLNASFIVPSVFDPAVSSAVAGAVKAAAQREA</sequence>
<dbReference type="PANTHER" id="PTHR43237:SF4">
    <property type="entry name" value="NADP-DEPENDENT MALIC ENZYME"/>
    <property type="match status" value="1"/>
</dbReference>
<feature type="binding site" evidence="5">
    <location>
        <position position="210"/>
    </location>
    <ligand>
        <name>a divalent metal cation</name>
        <dbReference type="ChEBI" id="CHEBI:60240"/>
    </ligand>
</feature>
<dbReference type="InterPro" id="IPR001891">
    <property type="entry name" value="Malic_OxRdtase"/>
</dbReference>
<dbReference type="SUPFAM" id="SSF53223">
    <property type="entry name" value="Aminoacid dehydrogenase-like, N-terminal domain"/>
    <property type="match status" value="1"/>
</dbReference>
<dbReference type="EMBL" id="SFCC01000011">
    <property type="protein sequence ID" value="RZQ61807.1"/>
    <property type="molecule type" value="Genomic_DNA"/>
</dbReference>
<accession>A0A4Q7J485</accession>
<evidence type="ECO:0000256" key="5">
    <source>
        <dbReference type="PIRSR" id="PIRSR000106-3"/>
    </source>
</evidence>
<dbReference type="InterPro" id="IPR012302">
    <property type="entry name" value="Malic_NAD-bd"/>
</dbReference>
<evidence type="ECO:0000313" key="9">
    <source>
        <dbReference type="EMBL" id="RZQ61807.1"/>
    </source>
</evidence>
<dbReference type="InterPro" id="IPR012301">
    <property type="entry name" value="Malic_N_dom"/>
</dbReference>
<dbReference type="AlphaFoldDB" id="A0A4Q7J485"/>
<dbReference type="FunFam" id="3.40.50.10380:FF:000003">
    <property type="entry name" value="NADP-dependent malic enzyme"/>
    <property type="match status" value="1"/>
</dbReference>
<dbReference type="InterPro" id="IPR046346">
    <property type="entry name" value="Aminoacid_DH-like_N_sf"/>
</dbReference>
<dbReference type="SMART" id="SM00919">
    <property type="entry name" value="Malic_M"/>
    <property type="match status" value="1"/>
</dbReference>
<dbReference type="Gene3D" id="3.40.50.720">
    <property type="entry name" value="NAD(P)-binding Rossmann-like Domain"/>
    <property type="match status" value="1"/>
</dbReference>
<dbReference type="PANTHER" id="PTHR43237">
    <property type="entry name" value="NADP-DEPENDENT MALIC ENZYME"/>
    <property type="match status" value="1"/>
</dbReference>
<feature type="binding site" evidence="5">
    <location>
        <position position="211"/>
    </location>
    <ligand>
        <name>a divalent metal cation</name>
        <dbReference type="ChEBI" id="CHEBI:60240"/>
    </ligand>
</feature>
<dbReference type="InterPro" id="IPR037062">
    <property type="entry name" value="Malic_N_dom_sf"/>
</dbReference>
<dbReference type="InterPro" id="IPR036291">
    <property type="entry name" value="NAD(P)-bd_dom_sf"/>
</dbReference>
<feature type="active site" description="Proton acceptor" evidence="3">
    <location>
        <position position="168"/>
    </location>
</feature>
<evidence type="ECO:0000256" key="4">
    <source>
        <dbReference type="PIRSR" id="PIRSR000106-2"/>
    </source>
</evidence>
<evidence type="ECO:0000256" key="1">
    <source>
        <dbReference type="ARBA" id="ARBA00008785"/>
    </source>
</evidence>
<dbReference type="CDD" id="cd05311">
    <property type="entry name" value="NAD_bind_2_malic_enz"/>
    <property type="match status" value="1"/>
</dbReference>
<dbReference type="InterPro" id="IPR051674">
    <property type="entry name" value="Malate_Decarboxylase"/>
</dbReference>
<keyword evidence="5 6" id="KW-0479">Metal-binding</keyword>
<dbReference type="InterPro" id="IPR045213">
    <property type="entry name" value="Malic_NAD-bd_bact_type"/>
</dbReference>
<keyword evidence="10" id="KW-1185">Reference proteome</keyword>
<feature type="domain" description="Malic enzyme NAD-binding" evidence="7">
    <location>
        <begin position="237"/>
        <end position="459"/>
    </location>
</feature>
<reference evidence="9 10" key="1">
    <citation type="submission" date="2019-02" db="EMBL/GenBank/DDBJ databases">
        <title>Draft genome sequence of Amycolatopsis sp. 8-3EHSu isolated from roots of Suaeda maritima.</title>
        <authorList>
            <person name="Duangmal K."/>
            <person name="Chantavorakit T."/>
        </authorList>
    </citation>
    <scope>NUCLEOTIDE SEQUENCE [LARGE SCALE GENOMIC DNA]</scope>
    <source>
        <strain evidence="9 10">8-3EHSu</strain>
    </source>
</reference>
<protein>
    <submittedName>
        <fullName evidence="9">NAD-dependent malic enzyme</fullName>
    </submittedName>
</protein>
<organism evidence="9 10">
    <name type="scientific">Amycolatopsis suaedae</name>
    <dbReference type="NCBI Taxonomy" id="2510978"/>
    <lineage>
        <taxon>Bacteria</taxon>
        <taxon>Bacillati</taxon>
        <taxon>Actinomycetota</taxon>
        <taxon>Actinomycetes</taxon>
        <taxon>Pseudonocardiales</taxon>
        <taxon>Pseudonocardiaceae</taxon>
        <taxon>Amycolatopsis</taxon>
    </lineage>
</organism>
<feature type="binding site" evidence="4">
    <location>
        <position position="391"/>
    </location>
    <ligand>
        <name>(S)-malate</name>
        <dbReference type="ChEBI" id="CHEBI:15589"/>
    </ligand>
</feature>
<comment type="cofactor">
    <cofactor evidence="5">
        <name>Mg(2+)</name>
        <dbReference type="ChEBI" id="CHEBI:18420"/>
    </cofactor>
    <cofactor evidence="5">
        <name>Mn(2+)</name>
        <dbReference type="ChEBI" id="CHEBI:29035"/>
    </cofactor>
    <text evidence="5">Divalent metal cations. Prefers magnesium or manganese.</text>
</comment>
<dbReference type="GO" id="GO:0004470">
    <property type="term" value="F:malic enzyme activity"/>
    <property type="evidence" value="ECO:0007669"/>
    <property type="project" value="InterPro"/>
</dbReference>
<keyword evidence="2" id="KW-0560">Oxidoreductase</keyword>
<evidence type="ECO:0000256" key="2">
    <source>
        <dbReference type="ARBA" id="ARBA00023002"/>
    </source>
</evidence>
<name>A0A4Q7J485_9PSEU</name>
<dbReference type="GO" id="GO:0051287">
    <property type="term" value="F:NAD binding"/>
    <property type="evidence" value="ECO:0007669"/>
    <property type="project" value="InterPro"/>
</dbReference>
<evidence type="ECO:0000259" key="7">
    <source>
        <dbReference type="SMART" id="SM00919"/>
    </source>
</evidence>
<dbReference type="OrthoDB" id="9805787at2"/>
<dbReference type="PIRSF" id="PIRSF000106">
    <property type="entry name" value="ME"/>
    <property type="match status" value="1"/>
</dbReference>
<dbReference type="Pfam" id="PF03949">
    <property type="entry name" value="Malic_M"/>
    <property type="match status" value="1"/>
</dbReference>
<proteinExistence type="inferred from homology"/>
<dbReference type="GO" id="GO:0016616">
    <property type="term" value="F:oxidoreductase activity, acting on the CH-OH group of donors, NAD or NADP as acceptor"/>
    <property type="evidence" value="ECO:0007669"/>
    <property type="project" value="InterPro"/>
</dbReference>
<dbReference type="SUPFAM" id="SSF51735">
    <property type="entry name" value="NAD(P)-binding Rossmann-fold domains"/>
    <property type="match status" value="1"/>
</dbReference>
<feature type="domain" description="Malic enzyme N-terminal" evidence="8">
    <location>
        <begin position="92"/>
        <end position="225"/>
    </location>
</feature>
<dbReference type="PRINTS" id="PR00072">
    <property type="entry name" value="MALOXRDTASE"/>
</dbReference>
<feature type="binding site" evidence="4">
    <location>
        <position position="362"/>
    </location>
    <ligand>
        <name>(S)-malate</name>
        <dbReference type="ChEBI" id="CHEBI:15589"/>
    </ligand>
</feature>
<dbReference type="RefSeq" id="WP_130477539.1">
    <property type="nucleotide sequence ID" value="NZ_SFCC01000011.1"/>
</dbReference>
<dbReference type="Gene3D" id="3.40.50.10380">
    <property type="entry name" value="Malic enzyme, N-terminal domain"/>
    <property type="match status" value="1"/>
</dbReference>
<gene>
    <name evidence="9" type="ORF">EWH70_22945</name>
</gene>